<dbReference type="Pfam" id="PF22099">
    <property type="entry name" value="MRS2-like"/>
    <property type="match status" value="1"/>
</dbReference>
<name>G0VFN1_NAUCA</name>
<evidence type="ECO:0000256" key="9">
    <source>
        <dbReference type="ARBA" id="ARBA00023065"/>
    </source>
</evidence>
<dbReference type="FunFam" id="1.20.58.340:FF:000005">
    <property type="entry name" value="Inner membrane magnesium transporter MRS2"/>
    <property type="match status" value="1"/>
</dbReference>
<dbReference type="InterPro" id="IPR039204">
    <property type="entry name" value="MRS2-like"/>
</dbReference>
<organism evidence="15 16">
    <name type="scientific">Naumovozyma castellii</name>
    <name type="common">Yeast</name>
    <name type="synonym">Saccharomyces castellii</name>
    <dbReference type="NCBI Taxonomy" id="27288"/>
    <lineage>
        <taxon>Eukaryota</taxon>
        <taxon>Fungi</taxon>
        <taxon>Dikarya</taxon>
        <taxon>Ascomycota</taxon>
        <taxon>Saccharomycotina</taxon>
        <taxon>Saccharomycetes</taxon>
        <taxon>Saccharomycetales</taxon>
        <taxon>Saccharomycetaceae</taxon>
        <taxon>Naumovozyma</taxon>
    </lineage>
</organism>
<keyword evidence="10" id="KW-0496">Mitochondrion</keyword>
<comment type="similarity">
    <text evidence="2 14">Belongs to the CorA metal ion transporter (MIT) (TC 1.A.35) family.</text>
</comment>
<evidence type="ECO:0000256" key="4">
    <source>
        <dbReference type="ARBA" id="ARBA00022692"/>
    </source>
</evidence>
<proteinExistence type="inferred from homology"/>
<dbReference type="PANTHER" id="PTHR13890">
    <property type="entry name" value="RNA SPLICING PROTEIN MRS2, MITOCHONDRIAL"/>
    <property type="match status" value="1"/>
</dbReference>
<feature type="transmembrane region" description="Helical" evidence="14">
    <location>
        <begin position="344"/>
        <end position="366"/>
    </location>
</feature>
<dbReference type="CDD" id="cd12823">
    <property type="entry name" value="Mrs2_Mfm1p-like"/>
    <property type="match status" value="1"/>
</dbReference>
<dbReference type="KEGG" id="ncs:NCAS_0E02280"/>
<evidence type="ECO:0000313" key="16">
    <source>
        <dbReference type="Proteomes" id="UP000001640"/>
    </source>
</evidence>
<reference evidence="15 16" key="1">
    <citation type="journal article" date="2011" name="Proc. Natl. Acad. Sci. U.S.A.">
        <title>Evolutionary erosion of yeast sex chromosomes by mating-type switching accidents.</title>
        <authorList>
            <person name="Gordon J.L."/>
            <person name="Armisen D."/>
            <person name="Proux-Wera E."/>
            <person name="Oheigeartaigh S.S."/>
            <person name="Byrne K.P."/>
            <person name="Wolfe K.H."/>
        </authorList>
    </citation>
    <scope>NUCLEOTIDE SEQUENCE [LARGE SCALE GENOMIC DNA]</scope>
    <source>
        <strain evidence="16">ATCC 76901 / BCRC 22586 / CBS 4309 / NBRC 1992 / NRRL Y-12630</strain>
    </source>
</reference>
<dbReference type="FunFam" id="2.40.128.330:FF:000005">
    <property type="entry name" value="Magnesium transporter MRS2, mitochondrial"/>
    <property type="match status" value="1"/>
</dbReference>
<dbReference type="EMBL" id="HE576756">
    <property type="protein sequence ID" value="CCC70298.1"/>
    <property type="molecule type" value="Genomic_DNA"/>
</dbReference>
<keyword evidence="4 14" id="KW-0812">Transmembrane</keyword>
<dbReference type="PANTHER" id="PTHR13890:SF27">
    <property type="entry name" value="MAGNESIUM TRANSPORTER MRS2, MITOCHONDRIAL"/>
    <property type="match status" value="1"/>
</dbReference>
<evidence type="ECO:0000256" key="8">
    <source>
        <dbReference type="ARBA" id="ARBA00022989"/>
    </source>
</evidence>
<evidence type="ECO:0000256" key="13">
    <source>
        <dbReference type="ARBA" id="ARBA00046701"/>
    </source>
</evidence>
<protein>
    <recommendedName>
        <fullName evidence="14">Magnesium transporter</fullName>
    </recommendedName>
</protein>
<dbReference type="Gene3D" id="1.20.58.340">
    <property type="entry name" value="Magnesium transport protein CorA, transmembrane region"/>
    <property type="match status" value="1"/>
</dbReference>
<gene>
    <name evidence="15" type="primary">NCAS0E02280</name>
    <name evidence="15" type="ordered locus">NCAS_0E02280</name>
</gene>
<evidence type="ECO:0000256" key="1">
    <source>
        <dbReference type="ARBA" id="ARBA00004448"/>
    </source>
</evidence>
<dbReference type="OMA" id="TLLIHMF"/>
<evidence type="ECO:0000256" key="2">
    <source>
        <dbReference type="ARBA" id="ARBA00009765"/>
    </source>
</evidence>
<evidence type="ECO:0000313" key="15">
    <source>
        <dbReference type="EMBL" id="CCC70298.1"/>
    </source>
</evidence>
<dbReference type="Gene3D" id="2.40.128.330">
    <property type="match status" value="1"/>
</dbReference>
<evidence type="ECO:0000256" key="10">
    <source>
        <dbReference type="ARBA" id="ARBA00023128"/>
    </source>
</evidence>
<dbReference type="eggNOG" id="KOG2662">
    <property type="taxonomic scope" value="Eukaryota"/>
</dbReference>
<evidence type="ECO:0000256" key="12">
    <source>
        <dbReference type="ARBA" id="ARBA00046105"/>
    </source>
</evidence>
<evidence type="ECO:0000256" key="7">
    <source>
        <dbReference type="ARBA" id="ARBA00022946"/>
    </source>
</evidence>
<sequence length="448" mass="51739">MLKTDMFRYLRQGNQYFRALSRITIPFKRFQSSISLDPLPQAPLIQRQLLSLKPIKPNDSFVSCTVFNGKGDVIAVSQKFQKWAFLRDHKLYPRDLRKIDTTQVDIIPSIVVKPNCIVVNMLHIKALIEKNKIFVFDTTNPSAAVKLGVLMYDLESKLSAATGTMGTQFYEHRALESMLINVMSSLEAEFKLHYTICSQILSELENEVNRDKLRELLIKSKNLSLFYQKSLLIREVLDELLETDDDLAAMYLTVKKTEKDDFAELEMLLETYYTQCDEFVQQAASLIQDIKSTEEIVNIILDANRNSLMLLELKITVYTLGFTVATLLPAFYGMNLKNFIEDSYWGFGFVVVFSAIAAFMVTGANFRAMRSVTKLTMLHDQPKMIPPPAKQMIDPTLRDNTAKTSKIWQRSKKRLKYIWLGENANRTAIWTKEDRDLVWKWLIDDKKD</sequence>
<comment type="subunit">
    <text evidence="13">Homopentamer. Forms homooligomers. Interacts with MFM1.</text>
</comment>
<keyword evidence="6 14" id="KW-0460">Magnesium</keyword>
<dbReference type="OrthoDB" id="10251508at2759"/>
<dbReference type="RefSeq" id="XP_003676657.1">
    <property type="nucleotide sequence ID" value="XM_003676609.1"/>
</dbReference>
<feature type="transmembrane region" description="Helical" evidence="14">
    <location>
        <begin position="315"/>
        <end position="332"/>
    </location>
</feature>
<evidence type="ECO:0000256" key="6">
    <source>
        <dbReference type="ARBA" id="ARBA00022842"/>
    </source>
</evidence>
<dbReference type="GO" id="GO:0015095">
    <property type="term" value="F:magnesium ion transmembrane transporter activity"/>
    <property type="evidence" value="ECO:0007669"/>
    <property type="project" value="EnsemblFungi"/>
</dbReference>
<keyword evidence="3 14" id="KW-0813">Transport</keyword>
<dbReference type="HOGENOM" id="CLU_025144_1_0_1"/>
<dbReference type="GeneID" id="96903929"/>
<keyword evidence="16" id="KW-1185">Reference proteome</keyword>
<dbReference type="GO" id="GO:0005743">
    <property type="term" value="C:mitochondrial inner membrane"/>
    <property type="evidence" value="ECO:0007669"/>
    <property type="project" value="UniProtKB-SubCell"/>
</dbReference>
<dbReference type="GO" id="GO:0045016">
    <property type="term" value="P:mitochondrial magnesium ion transmembrane transport"/>
    <property type="evidence" value="ECO:0007669"/>
    <property type="project" value="EnsemblFungi"/>
</dbReference>
<dbReference type="AlphaFoldDB" id="G0VFN1"/>
<reference key="2">
    <citation type="submission" date="2011-08" db="EMBL/GenBank/DDBJ databases">
        <title>Genome sequence of Naumovozyma castellii.</title>
        <authorList>
            <person name="Gordon J.L."/>
            <person name="Armisen D."/>
            <person name="Proux-Wera E."/>
            <person name="OhEigeartaigh S.S."/>
            <person name="Byrne K.P."/>
            <person name="Wolfe K.H."/>
        </authorList>
    </citation>
    <scope>NUCLEOTIDE SEQUENCE</scope>
    <source>
        <strain>Type strain:CBS 4309</strain>
    </source>
</reference>
<evidence type="ECO:0000256" key="5">
    <source>
        <dbReference type="ARBA" id="ARBA00022792"/>
    </source>
</evidence>
<dbReference type="InParanoid" id="G0VFN1"/>
<evidence type="ECO:0000256" key="14">
    <source>
        <dbReference type="RuleBase" id="RU366042"/>
    </source>
</evidence>
<keyword evidence="5 14" id="KW-0999">Mitochondrion inner membrane</keyword>
<dbReference type="FunCoup" id="G0VFN1">
    <property type="interactions" value="394"/>
</dbReference>
<dbReference type="GO" id="GO:1901612">
    <property type="term" value="F:cardiolipin binding"/>
    <property type="evidence" value="ECO:0007669"/>
    <property type="project" value="EnsemblFungi"/>
</dbReference>
<evidence type="ECO:0000256" key="3">
    <source>
        <dbReference type="ARBA" id="ARBA00022448"/>
    </source>
</evidence>
<dbReference type="Proteomes" id="UP000001640">
    <property type="component" value="Chromosome 5"/>
</dbReference>
<comment type="subcellular location">
    <subcellularLocation>
        <location evidence="1 14">Mitochondrion inner membrane</location>
        <topology evidence="1 14">Multi-pass membrane protein</topology>
    </subcellularLocation>
</comment>
<accession>G0VFN1</accession>
<evidence type="ECO:0000256" key="11">
    <source>
        <dbReference type="ARBA" id="ARBA00023136"/>
    </source>
</evidence>
<keyword evidence="8 14" id="KW-1133">Transmembrane helix</keyword>
<comment type="function">
    <text evidence="12">High-conductance magnesium-selective channel that mediates the influx of magnesium into the mitochondrial matrix. Essential for the splicing of mRNA group II introns in mitochondria by affecting mitochondrial magnesium concentrations, which are critical for group II intron splicing. It also suppresses a variety of mitochondrial intron mutations and its absence may disturb the assembly of mitochondrial membrane complexes.</text>
</comment>
<keyword evidence="11 14" id="KW-0472">Membrane</keyword>
<keyword evidence="9 14" id="KW-0406">Ion transport</keyword>
<keyword evidence="7" id="KW-0809">Transit peptide</keyword>